<comment type="caution">
    <text evidence="2">The sequence shown here is derived from an EMBL/GenBank/DDBJ whole genome shotgun (WGS) entry which is preliminary data.</text>
</comment>
<name>A0ABW4LK61_9BACI</name>
<organism evidence="2 3">
    <name type="scientific">Bacillus salitolerans</name>
    <dbReference type="NCBI Taxonomy" id="1437434"/>
    <lineage>
        <taxon>Bacteria</taxon>
        <taxon>Bacillati</taxon>
        <taxon>Bacillota</taxon>
        <taxon>Bacilli</taxon>
        <taxon>Bacillales</taxon>
        <taxon>Bacillaceae</taxon>
        <taxon>Bacillus</taxon>
    </lineage>
</organism>
<sequence length="138" mass="15417">MGRLFILIISTWLIGGCTPQMDPAPEQSNQEEGMFEGEQAEAHNSDALLTDSRDEVDGTADRISTTDAEALVREHLNISATSNTIVLYDSELEDGRYVIHVYDVMDNELDENNQVTQGWYTVDPITKDLAELNRPTGR</sequence>
<gene>
    <name evidence="2" type="ORF">ACFSCX_03405</name>
</gene>
<evidence type="ECO:0000256" key="1">
    <source>
        <dbReference type="SAM" id="MobiDB-lite"/>
    </source>
</evidence>
<reference evidence="3" key="1">
    <citation type="journal article" date="2019" name="Int. J. Syst. Evol. Microbiol.">
        <title>The Global Catalogue of Microorganisms (GCM) 10K type strain sequencing project: providing services to taxonomists for standard genome sequencing and annotation.</title>
        <authorList>
            <consortium name="The Broad Institute Genomics Platform"/>
            <consortium name="The Broad Institute Genome Sequencing Center for Infectious Disease"/>
            <person name="Wu L."/>
            <person name="Ma J."/>
        </authorList>
    </citation>
    <scope>NUCLEOTIDE SEQUENCE [LARGE SCALE GENOMIC DNA]</scope>
    <source>
        <strain evidence="3">CCUG 49339</strain>
    </source>
</reference>
<dbReference type="RefSeq" id="WP_377926702.1">
    <property type="nucleotide sequence ID" value="NZ_JBHUEM010000003.1"/>
</dbReference>
<dbReference type="EMBL" id="JBHUEM010000003">
    <property type="protein sequence ID" value="MFD1735602.1"/>
    <property type="molecule type" value="Genomic_DNA"/>
</dbReference>
<dbReference type="PROSITE" id="PS51257">
    <property type="entry name" value="PROKAR_LIPOPROTEIN"/>
    <property type="match status" value="1"/>
</dbReference>
<feature type="region of interest" description="Disordered" evidence="1">
    <location>
        <begin position="20"/>
        <end position="55"/>
    </location>
</feature>
<evidence type="ECO:0000313" key="2">
    <source>
        <dbReference type="EMBL" id="MFD1735602.1"/>
    </source>
</evidence>
<accession>A0ABW4LK61</accession>
<evidence type="ECO:0000313" key="3">
    <source>
        <dbReference type="Proteomes" id="UP001597214"/>
    </source>
</evidence>
<dbReference type="Proteomes" id="UP001597214">
    <property type="component" value="Unassembled WGS sequence"/>
</dbReference>
<keyword evidence="3" id="KW-1185">Reference proteome</keyword>
<protein>
    <submittedName>
        <fullName evidence="2">Uncharacterized protein</fullName>
    </submittedName>
</protein>
<proteinExistence type="predicted"/>